<feature type="region of interest" description="Disordered" evidence="1">
    <location>
        <begin position="1"/>
        <end position="80"/>
    </location>
</feature>
<evidence type="ECO:0000313" key="3">
    <source>
        <dbReference type="Proteomes" id="UP000256829"/>
    </source>
</evidence>
<evidence type="ECO:0000313" key="2">
    <source>
        <dbReference type="EMBL" id="RDY67964.1"/>
    </source>
</evidence>
<protein>
    <submittedName>
        <fullName evidence="2">Uncharacterized protein</fullName>
    </submittedName>
</protein>
<sequence length="92" mass="10537">MTPPATLHPSSPAASCRRRRPGRRPRPDRARRPHRHRARRLPDSCRRSERLPRASGLPLPRRLPPVPSDDGRVRRARAGGRRRCACRPCACR</sequence>
<comment type="caution">
    <text evidence="2">The sequence shown here is derived from an EMBL/GenBank/DDBJ whole genome shotgun (WGS) entry which is preliminary data.</text>
</comment>
<evidence type="ECO:0000256" key="1">
    <source>
        <dbReference type="SAM" id="MobiDB-lite"/>
    </source>
</evidence>
<proteinExistence type="predicted"/>
<name>A0A3D8VEX6_9GAMM</name>
<gene>
    <name evidence="2" type="ORF">DX912_08105</name>
</gene>
<dbReference type="EMBL" id="QTJR01000004">
    <property type="protein sequence ID" value="RDY67964.1"/>
    <property type="molecule type" value="Genomic_DNA"/>
</dbReference>
<feature type="compositionally biased region" description="Basic and acidic residues" evidence="1">
    <location>
        <begin position="40"/>
        <end position="52"/>
    </location>
</feature>
<organism evidence="2 3">
    <name type="scientific">Lysobacter soli</name>
    <dbReference type="NCBI Taxonomy" id="453783"/>
    <lineage>
        <taxon>Bacteria</taxon>
        <taxon>Pseudomonadati</taxon>
        <taxon>Pseudomonadota</taxon>
        <taxon>Gammaproteobacteria</taxon>
        <taxon>Lysobacterales</taxon>
        <taxon>Lysobacteraceae</taxon>
        <taxon>Lysobacter</taxon>
    </lineage>
</organism>
<accession>A0A3D8VEX6</accession>
<dbReference type="Proteomes" id="UP000256829">
    <property type="component" value="Unassembled WGS sequence"/>
</dbReference>
<keyword evidence="3" id="KW-1185">Reference proteome</keyword>
<dbReference type="AlphaFoldDB" id="A0A3D8VEX6"/>
<reference evidence="2 3" key="1">
    <citation type="submission" date="2018-08" db="EMBL/GenBank/DDBJ databases">
        <title>Lysobacter soli KCTC 22011, whole genome shotgun sequence.</title>
        <authorList>
            <person name="Zhang X."/>
            <person name="Feng G."/>
            <person name="Zhu H."/>
        </authorList>
    </citation>
    <scope>NUCLEOTIDE SEQUENCE [LARGE SCALE GENOMIC DNA]</scope>
    <source>
        <strain evidence="2 3">KCTC 22011</strain>
    </source>
</reference>